<dbReference type="GO" id="GO:0008233">
    <property type="term" value="F:peptidase activity"/>
    <property type="evidence" value="ECO:0007669"/>
    <property type="project" value="UniProtKB-KW"/>
</dbReference>
<evidence type="ECO:0000256" key="7">
    <source>
        <dbReference type="ARBA" id="ARBA00022918"/>
    </source>
</evidence>
<dbReference type="InterPro" id="IPR000477">
    <property type="entry name" value="RT_dom"/>
</dbReference>
<keyword evidence="5" id="KW-0255">Endonuclease</keyword>
<keyword evidence="8" id="KW-0511">Multifunctional enzyme</keyword>
<evidence type="ECO:0000259" key="10">
    <source>
        <dbReference type="Pfam" id="PF17919"/>
    </source>
</evidence>
<keyword evidence="4" id="KW-0540">Nuclease</keyword>
<dbReference type="CDD" id="cd01647">
    <property type="entry name" value="RT_LTR"/>
    <property type="match status" value="1"/>
</dbReference>
<keyword evidence="7" id="KW-0695">RNA-directed DNA polymerase</keyword>
<organism evidence="11">
    <name type="scientific">Tanacetum cinerariifolium</name>
    <name type="common">Dalmatian daisy</name>
    <name type="synonym">Chrysanthemum cinerariifolium</name>
    <dbReference type="NCBI Taxonomy" id="118510"/>
    <lineage>
        <taxon>Eukaryota</taxon>
        <taxon>Viridiplantae</taxon>
        <taxon>Streptophyta</taxon>
        <taxon>Embryophyta</taxon>
        <taxon>Tracheophyta</taxon>
        <taxon>Spermatophyta</taxon>
        <taxon>Magnoliopsida</taxon>
        <taxon>eudicotyledons</taxon>
        <taxon>Gunneridae</taxon>
        <taxon>Pentapetalae</taxon>
        <taxon>asterids</taxon>
        <taxon>campanulids</taxon>
        <taxon>Asterales</taxon>
        <taxon>Asteraceae</taxon>
        <taxon>Asteroideae</taxon>
        <taxon>Anthemideae</taxon>
        <taxon>Anthemidinae</taxon>
        <taxon>Tanacetum</taxon>
    </lineage>
</organism>
<dbReference type="FunFam" id="3.10.10.10:FF:000007">
    <property type="entry name" value="Retrovirus-related Pol polyprotein from transposon 17.6-like Protein"/>
    <property type="match status" value="1"/>
</dbReference>
<evidence type="ECO:0000256" key="3">
    <source>
        <dbReference type="ARBA" id="ARBA00022695"/>
    </source>
</evidence>
<protein>
    <submittedName>
        <fullName evidence="11">Ty3/gypsy retrotransposon protein</fullName>
    </submittedName>
</protein>
<dbReference type="Gene3D" id="3.30.70.270">
    <property type="match status" value="2"/>
</dbReference>
<dbReference type="Pfam" id="PF00078">
    <property type="entry name" value="RVT_1"/>
    <property type="match status" value="1"/>
</dbReference>
<reference evidence="11" key="1">
    <citation type="journal article" date="2019" name="Sci. Rep.">
        <title>Draft genome of Tanacetum cinerariifolium, the natural source of mosquito coil.</title>
        <authorList>
            <person name="Yamashiro T."/>
            <person name="Shiraishi A."/>
            <person name="Satake H."/>
            <person name="Nakayama K."/>
        </authorList>
    </citation>
    <scope>NUCLEOTIDE SEQUENCE</scope>
</reference>
<accession>A0A699H893</accession>
<proteinExistence type="predicted"/>
<dbReference type="InterPro" id="IPR050951">
    <property type="entry name" value="Retrovirus_Pol_polyprotein"/>
</dbReference>
<dbReference type="PANTHER" id="PTHR37984">
    <property type="entry name" value="PROTEIN CBG26694"/>
    <property type="match status" value="1"/>
</dbReference>
<evidence type="ECO:0000256" key="8">
    <source>
        <dbReference type="ARBA" id="ARBA00023268"/>
    </source>
</evidence>
<dbReference type="SUPFAM" id="SSF56672">
    <property type="entry name" value="DNA/RNA polymerases"/>
    <property type="match status" value="1"/>
</dbReference>
<dbReference type="GO" id="GO:0006508">
    <property type="term" value="P:proteolysis"/>
    <property type="evidence" value="ECO:0007669"/>
    <property type="project" value="UniProtKB-KW"/>
</dbReference>
<keyword evidence="3" id="KW-0548">Nucleotidyltransferase</keyword>
<evidence type="ECO:0000256" key="1">
    <source>
        <dbReference type="ARBA" id="ARBA00022670"/>
    </source>
</evidence>
<feature type="domain" description="Reverse transcriptase" evidence="9">
    <location>
        <begin position="213"/>
        <end position="309"/>
    </location>
</feature>
<dbReference type="EMBL" id="BKCJ010114158">
    <property type="protein sequence ID" value="GEX53632.1"/>
    <property type="molecule type" value="Genomic_DNA"/>
</dbReference>
<dbReference type="FunFam" id="3.30.70.270:FF:000020">
    <property type="entry name" value="Transposon Tf2-6 polyprotein-like Protein"/>
    <property type="match status" value="1"/>
</dbReference>
<evidence type="ECO:0000259" key="9">
    <source>
        <dbReference type="Pfam" id="PF00078"/>
    </source>
</evidence>
<name>A0A699H893_TANCI</name>
<keyword evidence="1" id="KW-0645">Protease</keyword>
<dbReference type="InterPro" id="IPR041577">
    <property type="entry name" value="RT_RNaseH_2"/>
</dbReference>
<dbReference type="Pfam" id="PF17919">
    <property type="entry name" value="RT_RNaseH_2"/>
    <property type="match status" value="1"/>
</dbReference>
<comment type="caution">
    <text evidence="11">The sequence shown here is derived from an EMBL/GenBank/DDBJ whole genome shotgun (WGS) entry which is preliminary data.</text>
</comment>
<gene>
    <name evidence="11" type="ORF">Tci_325607</name>
</gene>
<dbReference type="AlphaFoldDB" id="A0A699H893"/>
<dbReference type="InterPro" id="IPR043128">
    <property type="entry name" value="Rev_trsase/Diguanyl_cyclase"/>
</dbReference>
<dbReference type="Gene3D" id="3.10.10.10">
    <property type="entry name" value="HIV Type 1 Reverse Transcriptase, subunit A, domain 1"/>
    <property type="match status" value="1"/>
</dbReference>
<dbReference type="InterPro" id="IPR043502">
    <property type="entry name" value="DNA/RNA_pol_sf"/>
</dbReference>
<sequence length="629" mass="72173">MPVRMFKTTTLKDTSCLARMQEATLALPKAKPSSQYEVLGCETGFIKQLTQKELEEKRAKGLCFYCDQKYVPGHKCPGQLYSLEVSVDEEDQKDEVCIDTEVRGKCISNNESQRLSQLMQLQEETTGRFDDNFTLKQLLSTYEDVFAMPTALPSPRAHDHTITLLPNTPPVTVRPYRLPPNKKDNLKQMVKELLDAGVIRVSQSPFSSPTVMVKKKDGTWRMCVDYRQFNKFIIKDKFPIPMVEELIDELCGAQVFSKLDLRSSYHQIKIKDGDIYKTTFRTHQGHYEFLVMPFGLTNAPSTFQSLMNQSKCIFLAPKVEYLGHVLSAQGLANDPLKIQAMALWPIPKTLKQLRGFLRLTGYYRMFIKNYSIISQPLTKLLKKNEFHWSTKAEVAFNQLKQAMMSSPVLALPNFKKEFVVETDASGSGLPSSQGKTVIFVVVDRLSKYAHFMALLKFSWTLSSSFMDCLILLSVTEIRCLECYLRCITGDKPKEFYGQPPPTYVPYKSEDSPVESVDRSLQAREQTIQQLKFHLQRSQDRMRNLANKHRTYRQFEVGMWVYVKLQPHRHVTLRKSAYMEASRVLQAVDSEGLLLKTPTAILYRRLGKVRNSPVMYVLVQWIGESVEDAT</sequence>
<evidence type="ECO:0000256" key="2">
    <source>
        <dbReference type="ARBA" id="ARBA00022679"/>
    </source>
</evidence>
<evidence type="ECO:0000256" key="5">
    <source>
        <dbReference type="ARBA" id="ARBA00022759"/>
    </source>
</evidence>
<keyword evidence="2" id="KW-0808">Transferase</keyword>
<dbReference type="GO" id="GO:0003964">
    <property type="term" value="F:RNA-directed DNA polymerase activity"/>
    <property type="evidence" value="ECO:0007669"/>
    <property type="project" value="UniProtKB-KW"/>
</dbReference>
<feature type="domain" description="Reverse transcriptase/retrotransposon-derived protein RNase H-like" evidence="10">
    <location>
        <begin position="388"/>
        <end position="429"/>
    </location>
</feature>
<evidence type="ECO:0000256" key="6">
    <source>
        <dbReference type="ARBA" id="ARBA00022801"/>
    </source>
</evidence>
<dbReference type="GO" id="GO:0004519">
    <property type="term" value="F:endonuclease activity"/>
    <property type="evidence" value="ECO:0007669"/>
    <property type="project" value="UniProtKB-KW"/>
</dbReference>
<evidence type="ECO:0000256" key="4">
    <source>
        <dbReference type="ARBA" id="ARBA00022722"/>
    </source>
</evidence>
<keyword evidence="6" id="KW-0378">Hydrolase</keyword>
<dbReference type="PANTHER" id="PTHR37984:SF5">
    <property type="entry name" value="PROTEIN NYNRIN-LIKE"/>
    <property type="match status" value="1"/>
</dbReference>
<evidence type="ECO:0000313" key="11">
    <source>
        <dbReference type="EMBL" id="GEX53632.1"/>
    </source>
</evidence>